<proteinExistence type="predicted"/>
<dbReference type="GO" id="GO:0015986">
    <property type="term" value="P:proton motive force-driven ATP synthesis"/>
    <property type="evidence" value="ECO:0007669"/>
    <property type="project" value="TreeGrafter"/>
</dbReference>
<organism evidence="5 6">
    <name type="scientific">Apophysomyces ossiformis</name>
    <dbReference type="NCBI Taxonomy" id="679940"/>
    <lineage>
        <taxon>Eukaryota</taxon>
        <taxon>Fungi</taxon>
        <taxon>Fungi incertae sedis</taxon>
        <taxon>Mucoromycota</taxon>
        <taxon>Mucoromycotina</taxon>
        <taxon>Mucoromycetes</taxon>
        <taxon>Mucorales</taxon>
        <taxon>Mucorineae</taxon>
        <taxon>Mucoraceae</taxon>
        <taxon>Apophysomyces</taxon>
    </lineage>
</organism>
<keyword evidence="2" id="KW-0496">Mitochondrion</keyword>
<evidence type="ECO:0000256" key="2">
    <source>
        <dbReference type="ARBA" id="ARBA00023128"/>
    </source>
</evidence>
<evidence type="ECO:0008006" key="7">
    <source>
        <dbReference type="Google" id="ProtNLM"/>
    </source>
</evidence>
<dbReference type="Pfam" id="PF11022">
    <property type="entry name" value="ATP19"/>
    <property type="match status" value="1"/>
</dbReference>
<keyword evidence="3 4" id="KW-0472">Membrane</keyword>
<keyword evidence="6" id="KW-1185">Reference proteome</keyword>
<evidence type="ECO:0000256" key="1">
    <source>
        <dbReference type="ARBA" id="ARBA00004325"/>
    </source>
</evidence>
<keyword evidence="4" id="KW-0812">Transmembrane</keyword>
<dbReference type="Proteomes" id="UP000605846">
    <property type="component" value="Unassembled WGS sequence"/>
</dbReference>
<dbReference type="GO" id="GO:0031966">
    <property type="term" value="C:mitochondrial membrane"/>
    <property type="evidence" value="ECO:0007669"/>
    <property type="project" value="UniProtKB-SubCell"/>
</dbReference>
<dbReference type="PANTHER" id="PTHR28074:SF1">
    <property type="entry name" value="ATP SYNTHASE SUBUNIT K, MITOCHONDRIAL"/>
    <property type="match status" value="1"/>
</dbReference>
<evidence type="ECO:0000256" key="4">
    <source>
        <dbReference type="SAM" id="Phobius"/>
    </source>
</evidence>
<name>A0A8H7EU90_9FUNG</name>
<comment type="subcellular location">
    <subcellularLocation>
        <location evidence="1">Mitochondrion membrane</location>
    </subcellularLocation>
</comment>
<comment type="caution">
    <text evidence="5">The sequence shown here is derived from an EMBL/GenBank/DDBJ whole genome shotgun (WGS) entry which is preliminary data.</text>
</comment>
<dbReference type="AlphaFoldDB" id="A0A8H7EU90"/>
<protein>
    <recommendedName>
        <fullName evidence="7">ATP synthase subunit K, mitochondrial</fullName>
    </recommendedName>
</protein>
<dbReference type="InterPro" id="IPR021278">
    <property type="entry name" value="ATP19"/>
</dbReference>
<reference evidence="5" key="1">
    <citation type="submission" date="2020-01" db="EMBL/GenBank/DDBJ databases">
        <title>Genome Sequencing of Three Apophysomyces-Like Fungal Strains Confirms a Novel Fungal Genus in the Mucoromycota with divergent Burkholderia-like Endosymbiotic Bacteria.</title>
        <authorList>
            <person name="Stajich J.E."/>
            <person name="Macias A.M."/>
            <person name="Carter-House D."/>
            <person name="Lovett B."/>
            <person name="Kasson L.R."/>
            <person name="Berry K."/>
            <person name="Grigoriev I."/>
            <person name="Chang Y."/>
            <person name="Spatafora J."/>
            <person name="Kasson M.T."/>
        </authorList>
    </citation>
    <scope>NUCLEOTIDE SEQUENCE</scope>
    <source>
        <strain evidence="5">NRRL A-21654</strain>
    </source>
</reference>
<evidence type="ECO:0000313" key="5">
    <source>
        <dbReference type="EMBL" id="KAF7732540.1"/>
    </source>
</evidence>
<evidence type="ECO:0000313" key="6">
    <source>
        <dbReference type="Proteomes" id="UP000605846"/>
    </source>
</evidence>
<feature type="transmembrane region" description="Helical" evidence="4">
    <location>
        <begin position="12"/>
        <end position="32"/>
    </location>
</feature>
<evidence type="ECO:0000256" key="3">
    <source>
        <dbReference type="ARBA" id="ARBA00023136"/>
    </source>
</evidence>
<accession>A0A8H7EU90</accession>
<dbReference type="EMBL" id="JABAYA010000002">
    <property type="protein sequence ID" value="KAF7732540.1"/>
    <property type="molecule type" value="Genomic_DNA"/>
</dbReference>
<dbReference type="PANTHER" id="PTHR28074">
    <property type="entry name" value="ATP SYNTHASE SUBUNIT K, MITOCHONDRIAL"/>
    <property type="match status" value="1"/>
</dbReference>
<keyword evidence="4" id="KW-1133">Transmembrane helix</keyword>
<gene>
    <name evidence="5" type="ORF">EC973_003287</name>
</gene>
<dbReference type="OrthoDB" id="2094445at2759"/>
<sequence>MAGHYVIAGRAIPNHIISIGFISAYAAAGVAFTMKPKAAQPATPPIKAASAEEEAFIRNFLKQADEKH</sequence>